<dbReference type="Pfam" id="PF13193">
    <property type="entry name" value="AMP-binding_C"/>
    <property type="match status" value="1"/>
</dbReference>
<dbReference type="InterPro" id="IPR000873">
    <property type="entry name" value="AMP-dep_synth/lig_dom"/>
</dbReference>
<dbReference type="Gene3D" id="3.30.559.10">
    <property type="entry name" value="Chloramphenicol acetyltransferase-like domain"/>
    <property type="match status" value="1"/>
</dbReference>
<dbReference type="PANTHER" id="PTHR45527:SF1">
    <property type="entry name" value="FATTY ACID SYNTHASE"/>
    <property type="match status" value="1"/>
</dbReference>
<feature type="non-terminal residue" evidence="5">
    <location>
        <position position="1"/>
    </location>
</feature>
<dbReference type="InterPro" id="IPR009081">
    <property type="entry name" value="PP-bd_ACP"/>
</dbReference>
<comment type="caution">
    <text evidence="5">The sequence shown here is derived from an EMBL/GenBank/DDBJ whole genome shotgun (WGS) entry which is preliminary data.</text>
</comment>
<dbReference type="GO" id="GO:0005829">
    <property type="term" value="C:cytosol"/>
    <property type="evidence" value="ECO:0007669"/>
    <property type="project" value="TreeGrafter"/>
</dbReference>
<proteinExistence type="predicted"/>
<feature type="domain" description="Carrier" evidence="4">
    <location>
        <begin position="137"/>
        <end position="212"/>
    </location>
</feature>
<dbReference type="SUPFAM" id="SSF52777">
    <property type="entry name" value="CoA-dependent acyltransferases"/>
    <property type="match status" value="2"/>
</dbReference>
<dbReference type="GO" id="GO:0003824">
    <property type="term" value="F:catalytic activity"/>
    <property type="evidence" value="ECO:0007669"/>
    <property type="project" value="InterPro"/>
</dbReference>
<gene>
    <name evidence="5" type="ORF">FNH04_44630</name>
</gene>
<reference evidence="5 6" key="1">
    <citation type="submission" date="2019-07" db="EMBL/GenBank/DDBJ databases">
        <title>New species of Amycolatopsis and Streptomyces.</title>
        <authorList>
            <person name="Duangmal K."/>
            <person name="Teo W.F.A."/>
            <person name="Lipun K."/>
        </authorList>
    </citation>
    <scope>NUCLEOTIDE SEQUENCE [LARGE SCALE GENOMIC DNA]</scope>
    <source>
        <strain evidence="5 6">TISTR 2346</strain>
    </source>
</reference>
<comment type="cofactor">
    <cofactor evidence="1">
        <name>pantetheine 4'-phosphate</name>
        <dbReference type="ChEBI" id="CHEBI:47942"/>
    </cofactor>
</comment>
<accession>A0A5N8WJQ6</accession>
<dbReference type="InterPro" id="IPR045851">
    <property type="entry name" value="AMP-bd_C_sf"/>
</dbReference>
<dbReference type="InterPro" id="IPR042099">
    <property type="entry name" value="ANL_N_sf"/>
</dbReference>
<dbReference type="GO" id="GO:0031177">
    <property type="term" value="F:phosphopantetheine binding"/>
    <property type="evidence" value="ECO:0007669"/>
    <property type="project" value="InterPro"/>
</dbReference>
<evidence type="ECO:0000313" key="6">
    <source>
        <dbReference type="Proteomes" id="UP000326979"/>
    </source>
</evidence>
<name>A0A5N8WJQ6_9ACTN</name>
<dbReference type="PROSITE" id="PS50075">
    <property type="entry name" value="CARRIER"/>
    <property type="match status" value="1"/>
</dbReference>
<dbReference type="Gene3D" id="3.40.50.980">
    <property type="match status" value="2"/>
</dbReference>
<keyword evidence="6" id="KW-1185">Reference proteome</keyword>
<dbReference type="Gene3D" id="1.10.1200.10">
    <property type="entry name" value="ACP-like"/>
    <property type="match status" value="1"/>
</dbReference>
<evidence type="ECO:0000313" key="5">
    <source>
        <dbReference type="EMBL" id="MPY46738.1"/>
    </source>
</evidence>
<evidence type="ECO:0000259" key="4">
    <source>
        <dbReference type="PROSITE" id="PS50075"/>
    </source>
</evidence>
<dbReference type="Gene3D" id="3.30.559.30">
    <property type="entry name" value="Nonribosomal peptide synthetase, condensation domain"/>
    <property type="match status" value="1"/>
</dbReference>
<dbReference type="GO" id="GO:0017000">
    <property type="term" value="P:antibiotic biosynthetic process"/>
    <property type="evidence" value="ECO:0007669"/>
    <property type="project" value="UniProtKB-ARBA"/>
</dbReference>
<keyword evidence="2" id="KW-0596">Phosphopantetheine</keyword>
<dbReference type="PROSITE" id="PS00455">
    <property type="entry name" value="AMP_BINDING"/>
    <property type="match status" value="1"/>
</dbReference>
<dbReference type="SMART" id="SM00823">
    <property type="entry name" value="PKS_PP"/>
    <property type="match status" value="1"/>
</dbReference>
<dbReference type="Pfam" id="PF00668">
    <property type="entry name" value="Condensation"/>
    <property type="match status" value="1"/>
</dbReference>
<dbReference type="Proteomes" id="UP000326979">
    <property type="component" value="Unassembled WGS sequence"/>
</dbReference>
<evidence type="ECO:0000256" key="3">
    <source>
        <dbReference type="ARBA" id="ARBA00022553"/>
    </source>
</evidence>
<evidence type="ECO:0000256" key="1">
    <source>
        <dbReference type="ARBA" id="ARBA00001957"/>
    </source>
</evidence>
<dbReference type="InterPro" id="IPR025110">
    <property type="entry name" value="AMP-bd_C"/>
</dbReference>
<dbReference type="FunFam" id="1.10.1200.10:FF:000005">
    <property type="entry name" value="Nonribosomal peptide synthetase 1"/>
    <property type="match status" value="1"/>
</dbReference>
<dbReference type="InterPro" id="IPR023213">
    <property type="entry name" value="CAT-like_dom_sf"/>
</dbReference>
<sequence>SRMYRTGDRVRWLPDGRLEFLGRADGQVKVRGYRIEPGEVEAVLAAHPGVRSVVVTAWGEGSSARLAAYLVPTDPAEGIPAADELCAFAARRLPEYMIPAVFTELATLPLTPAGKVDRAALPAPEQNRREPEHDVAVPSGATEELLAGIWAELLEMDRVGAEENFFALGGHSLLATQMMSRVREVFGAEVPLAALFDHWTVRSLGGVIDETARGLVAPPVSPVSRDQVLPLSFAQQRLWFLDQLQPGSVEYVLTAPVHLGQDVDVAALTTALGALLARHEVLRTRLVAGPDGVAHQVIDPPGPLALPVTDLSGAAEPRRIAEQLVMSDIAAPFDLAAGPLVRACLIRLGEAGHVLALTMHHVVFDEWSAQVLRRDLLALYEAFRTGEPDPLPPLAVQYADFAAWQRSWLAGDVLERQLAYWRERLAGLPVLDLPLDRPRPPVRSNAGAVVPFTVPADVSDALRAVARESSATMFMVLLAGFSVVLGRYAGTDDVVVGSPVANRNRAETEDLIGFFVNTLVMRTDLSGDPTFAELLGRVRETALGAYAHQDLPFEQLVDALVTERDRSRTPLFQVLFDYFGHEGPDDDAAPQDADLGGVLAKFDLRLIVSDGGAGGLMGMVEFSTALFDRSTVERMAGYLCTVLAAMAADTARPLTRASMLTADERARLVGAGGGPVVAWPVVGGPGELIVARAAVCPDAVAVVCGGRSLTYAGLVERAGRLAHCLRGAGVGPETVVGLCLPRGVEMVTAVLAVWLAGGAYLPLDPDHPAERLAFMVSDSRAAVLVGTTELVEDLPLRRVRVVALDAPAVVAAVAVAPAGLPELSGAGPDGLAYVIYTSGSTGRPKGVQVTRGGLV</sequence>
<dbReference type="CDD" id="cd19531">
    <property type="entry name" value="LCL_NRPS-like"/>
    <property type="match status" value="1"/>
</dbReference>
<keyword evidence="3" id="KW-0597">Phosphoprotein</keyword>
<dbReference type="FunFam" id="3.40.50.980:FF:000001">
    <property type="entry name" value="Non-ribosomal peptide synthetase"/>
    <property type="match status" value="1"/>
</dbReference>
<feature type="non-terminal residue" evidence="5">
    <location>
        <position position="855"/>
    </location>
</feature>
<dbReference type="AlphaFoldDB" id="A0A5N8WJQ6"/>
<dbReference type="SUPFAM" id="SSF47336">
    <property type="entry name" value="ACP-like"/>
    <property type="match status" value="1"/>
</dbReference>
<dbReference type="Gene3D" id="3.30.300.30">
    <property type="match status" value="1"/>
</dbReference>
<evidence type="ECO:0000256" key="2">
    <source>
        <dbReference type="ARBA" id="ARBA00022450"/>
    </source>
</evidence>
<dbReference type="OrthoDB" id="2472181at2"/>
<dbReference type="PANTHER" id="PTHR45527">
    <property type="entry name" value="NONRIBOSOMAL PEPTIDE SYNTHETASE"/>
    <property type="match status" value="1"/>
</dbReference>
<dbReference type="InterPro" id="IPR020845">
    <property type="entry name" value="AMP-binding_CS"/>
</dbReference>
<dbReference type="GO" id="GO:0008610">
    <property type="term" value="P:lipid biosynthetic process"/>
    <property type="evidence" value="ECO:0007669"/>
    <property type="project" value="UniProtKB-ARBA"/>
</dbReference>
<dbReference type="Pfam" id="PF00550">
    <property type="entry name" value="PP-binding"/>
    <property type="match status" value="1"/>
</dbReference>
<dbReference type="GO" id="GO:0043041">
    <property type="term" value="P:amino acid activation for nonribosomal peptide biosynthetic process"/>
    <property type="evidence" value="ECO:0007669"/>
    <property type="project" value="TreeGrafter"/>
</dbReference>
<protein>
    <submittedName>
        <fullName evidence="5">AMP-binding protein</fullName>
    </submittedName>
</protein>
<organism evidence="5 6">
    <name type="scientific">Streptomyces phyllanthi</name>
    <dbReference type="NCBI Taxonomy" id="1803180"/>
    <lineage>
        <taxon>Bacteria</taxon>
        <taxon>Bacillati</taxon>
        <taxon>Actinomycetota</taxon>
        <taxon>Actinomycetes</taxon>
        <taxon>Kitasatosporales</taxon>
        <taxon>Streptomycetaceae</taxon>
        <taxon>Streptomyces</taxon>
    </lineage>
</organism>
<dbReference type="InterPro" id="IPR036736">
    <property type="entry name" value="ACP-like_sf"/>
</dbReference>
<dbReference type="InterPro" id="IPR001242">
    <property type="entry name" value="Condensation_dom"/>
</dbReference>
<dbReference type="Pfam" id="PF00501">
    <property type="entry name" value="AMP-binding"/>
    <property type="match status" value="1"/>
</dbReference>
<dbReference type="Gene3D" id="3.40.50.12780">
    <property type="entry name" value="N-terminal domain of ligase-like"/>
    <property type="match status" value="1"/>
</dbReference>
<dbReference type="SUPFAM" id="SSF56801">
    <property type="entry name" value="Acetyl-CoA synthetase-like"/>
    <property type="match status" value="2"/>
</dbReference>
<dbReference type="InterPro" id="IPR020806">
    <property type="entry name" value="PKS_PP-bd"/>
</dbReference>
<dbReference type="EMBL" id="VJZE01000769">
    <property type="protein sequence ID" value="MPY46738.1"/>
    <property type="molecule type" value="Genomic_DNA"/>
</dbReference>
<dbReference type="GO" id="GO:0044550">
    <property type="term" value="P:secondary metabolite biosynthetic process"/>
    <property type="evidence" value="ECO:0007669"/>
    <property type="project" value="TreeGrafter"/>
</dbReference>
<dbReference type="RefSeq" id="WP_152791937.1">
    <property type="nucleotide sequence ID" value="NZ_VJZE01000769.1"/>
</dbReference>